<dbReference type="EMBL" id="LPUY01000075">
    <property type="protein sequence ID" value="KUP92384.1"/>
    <property type="molecule type" value="Genomic_DNA"/>
</dbReference>
<evidence type="ECO:0000313" key="3">
    <source>
        <dbReference type="Proteomes" id="UP000068382"/>
    </source>
</evidence>
<keyword evidence="3" id="KW-1185">Reference proteome</keyword>
<keyword evidence="1" id="KW-0812">Transmembrane</keyword>
<keyword evidence="1" id="KW-0472">Membrane</keyword>
<feature type="transmembrane region" description="Helical" evidence="1">
    <location>
        <begin position="53"/>
        <end position="73"/>
    </location>
</feature>
<organism evidence="2 3">
    <name type="scientific">Tritonibacter horizontis</name>
    <dbReference type="NCBI Taxonomy" id="1768241"/>
    <lineage>
        <taxon>Bacteria</taxon>
        <taxon>Pseudomonadati</taxon>
        <taxon>Pseudomonadota</taxon>
        <taxon>Alphaproteobacteria</taxon>
        <taxon>Rhodobacterales</taxon>
        <taxon>Paracoccaceae</taxon>
        <taxon>Tritonibacter</taxon>
    </lineage>
</organism>
<sequence length="115" mass="13019">MSEQHAEFRNRLRRLDRKHAQAGQGYTAKMRADGLIVIEPRKKAQSRISGRSVILFVAAILLFKGLLMASLGYDSYNYRVAELRQGSTLEQAGAWVMRSDPLSTKIAEKLMPILR</sequence>
<dbReference type="AlphaFoldDB" id="A0A132BVR7"/>
<gene>
    <name evidence="2" type="ORF">TRIHO_26880</name>
</gene>
<evidence type="ECO:0000313" key="2">
    <source>
        <dbReference type="EMBL" id="KUP92384.1"/>
    </source>
</evidence>
<comment type="caution">
    <text evidence="2">The sequence shown here is derived from an EMBL/GenBank/DDBJ whole genome shotgun (WGS) entry which is preliminary data.</text>
</comment>
<dbReference type="RefSeq" id="WP_068244552.1">
    <property type="nucleotide sequence ID" value="NZ_LPUY01000075.1"/>
</dbReference>
<reference evidence="2 3" key="1">
    <citation type="submission" date="2015-12" db="EMBL/GenBank/DDBJ databases">
        <title>Genome sequence of the marine Rhodobacteraceae strain O3.65, Candidatus Tritonibacter horizontis.</title>
        <authorList>
            <person name="Poehlein A."/>
            <person name="Giebel H.A."/>
            <person name="Voget S."/>
            <person name="Brinkhoff T."/>
        </authorList>
    </citation>
    <scope>NUCLEOTIDE SEQUENCE [LARGE SCALE GENOMIC DNA]</scope>
    <source>
        <strain evidence="2 3">O3.65</strain>
    </source>
</reference>
<evidence type="ECO:0000256" key="1">
    <source>
        <dbReference type="SAM" id="Phobius"/>
    </source>
</evidence>
<proteinExistence type="predicted"/>
<name>A0A132BVR7_9RHOB</name>
<dbReference type="Proteomes" id="UP000068382">
    <property type="component" value="Unassembled WGS sequence"/>
</dbReference>
<protein>
    <submittedName>
        <fullName evidence="2">Uncharacterized protein</fullName>
    </submittedName>
</protein>
<accession>A0A132BVR7</accession>
<dbReference type="PATRIC" id="fig|1768241.3.peg.2812"/>
<keyword evidence="1" id="KW-1133">Transmembrane helix</keyword>
<dbReference type="OrthoDB" id="7866534at2"/>